<evidence type="ECO:0000313" key="2">
    <source>
        <dbReference type="Proteomes" id="UP000053766"/>
    </source>
</evidence>
<proteinExistence type="predicted"/>
<sequence>MVQVVSFRKVRLDDGNLNGYVVRVWDGQEINSVLNHSCQFVSDVTQIIVPQGERFDAIPESFFVDVLVFGEWIRQLSTQQSGSIVVLKNIHSNINNEHKNLFLLCIKSCEESSKTFTRITSTDTIDIEQITLAYHKVSDDSDLDSECAKENLSFSDGIVELTDEDIEAISKPMSEEDIISERKAALAAAFTFPESLSLRVKSTVISSN</sequence>
<evidence type="ECO:0000313" key="1">
    <source>
        <dbReference type="EMBL" id="KJH46151.1"/>
    </source>
</evidence>
<protein>
    <submittedName>
        <fullName evidence="1">Uncharacterized protein</fullName>
    </submittedName>
</protein>
<organism evidence="1 2">
    <name type="scientific">Dictyocaulus viviparus</name>
    <name type="common">Bovine lungworm</name>
    <dbReference type="NCBI Taxonomy" id="29172"/>
    <lineage>
        <taxon>Eukaryota</taxon>
        <taxon>Metazoa</taxon>
        <taxon>Ecdysozoa</taxon>
        <taxon>Nematoda</taxon>
        <taxon>Chromadorea</taxon>
        <taxon>Rhabditida</taxon>
        <taxon>Rhabditina</taxon>
        <taxon>Rhabditomorpha</taxon>
        <taxon>Strongyloidea</taxon>
        <taxon>Metastrongylidae</taxon>
        <taxon>Dictyocaulus</taxon>
    </lineage>
</organism>
<dbReference type="Gene3D" id="2.40.50.140">
    <property type="entry name" value="Nucleic acid-binding proteins"/>
    <property type="match status" value="1"/>
</dbReference>
<gene>
    <name evidence="1" type="ORF">DICVIV_07799</name>
</gene>
<name>A0A0D8XUU2_DICVI</name>
<accession>A0A0D8XUU2</accession>
<reference evidence="1 2" key="1">
    <citation type="submission" date="2013-11" db="EMBL/GenBank/DDBJ databases">
        <title>Draft genome of the bovine lungworm Dictyocaulus viviparus.</title>
        <authorList>
            <person name="Mitreva M."/>
        </authorList>
    </citation>
    <scope>NUCLEOTIDE SEQUENCE [LARGE SCALE GENOMIC DNA]</scope>
    <source>
        <strain evidence="1 2">HannoverDv2000</strain>
    </source>
</reference>
<dbReference type="EMBL" id="KN716367">
    <property type="protein sequence ID" value="KJH46151.1"/>
    <property type="molecule type" value="Genomic_DNA"/>
</dbReference>
<dbReference type="AlphaFoldDB" id="A0A0D8XUU2"/>
<dbReference type="InterPro" id="IPR012340">
    <property type="entry name" value="NA-bd_OB-fold"/>
</dbReference>
<keyword evidence="2" id="KW-1185">Reference proteome</keyword>
<dbReference type="OrthoDB" id="5873579at2759"/>
<dbReference type="Proteomes" id="UP000053766">
    <property type="component" value="Unassembled WGS sequence"/>
</dbReference>
<reference evidence="2" key="2">
    <citation type="journal article" date="2016" name="Sci. Rep.">
        <title>Dictyocaulus viviparus genome, variome and transcriptome elucidate lungworm biology and support future intervention.</title>
        <authorList>
            <person name="McNulty S.N."/>
            <person name="Strube C."/>
            <person name="Rosa B.A."/>
            <person name="Martin J.C."/>
            <person name="Tyagi R."/>
            <person name="Choi Y.J."/>
            <person name="Wang Q."/>
            <person name="Hallsworth Pepin K."/>
            <person name="Zhang X."/>
            <person name="Ozersky P."/>
            <person name="Wilson R.K."/>
            <person name="Sternberg P.W."/>
            <person name="Gasser R.B."/>
            <person name="Mitreva M."/>
        </authorList>
    </citation>
    <scope>NUCLEOTIDE SEQUENCE [LARGE SCALE GENOMIC DNA]</scope>
    <source>
        <strain evidence="2">HannoverDv2000</strain>
    </source>
</reference>